<evidence type="ECO:0000313" key="9">
    <source>
        <dbReference type="Proteomes" id="UP000256345"/>
    </source>
</evidence>
<dbReference type="InterPro" id="IPR045155">
    <property type="entry name" value="Beta-lactam_cat"/>
</dbReference>
<feature type="signal peptide" evidence="4">
    <location>
        <begin position="1"/>
        <end position="18"/>
    </location>
</feature>
<gene>
    <name evidence="6" type="ORF">AA314_00887</name>
    <name evidence="7" type="ORF">ATI61_106635</name>
</gene>
<dbReference type="AlphaFoldDB" id="A0AAC8Q1Q3"/>
<dbReference type="Proteomes" id="UP000256345">
    <property type="component" value="Unassembled WGS sequence"/>
</dbReference>
<evidence type="ECO:0000313" key="6">
    <source>
        <dbReference type="EMBL" id="AKI99260.1"/>
    </source>
</evidence>
<evidence type="ECO:0000256" key="1">
    <source>
        <dbReference type="ARBA" id="ARBA00001526"/>
    </source>
</evidence>
<dbReference type="EMBL" id="QUMU01000006">
    <property type="protein sequence ID" value="REG31165.1"/>
    <property type="molecule type" value="Genomic_DNA"/>
</dbReference>
<dbReference type="Proteomes" id="UP000035579">
    <property type="component" value="Chromosome"/>
</dbReference>
<dbReference type="EMBL" id="CP011509">
    <property type="protein sequence ID" value="AKI99260.1"/>
    <property type="molecule type" value="Genomic_DNA"/>
</dbReference>
<dbReference type="InterPro" id="IPR012338">
    <property type="entry name" value="Beta-lactam/transpept-like"/>
</dbReference>
<dbReference type="RefSeq" id="WP_047854407.1">
    <property type="nucleotide sequence ID" value="NZ_CP011509.1"/>
</dbReference>
<keyword evidence="4" id="KW-0732">Signal</keyword>
<accession>A0AAC8Q1Q3</accession>
<dbReference type="KEGG" id="age:AA314_00887"/>
<evidence type="ECO:0000256" key="2">
    <source>
        <dbReference type="ARBA" id="ARBA00009009"/>
    </source>
</evidence>
<reference evidence="6 8" key="1">
    <citation type="submission" date="2015-05" db="EMBL/GenBank/DDBJ databases">
        <title>Genome assembly of Archangium gephyra DSM 2261.</title>
        <authorList>
            <person name="Sharma G."/>
            <person name="Subramanian S."/>
        </authorList>
    </citation>
    <scope>NUCLEOTIDE SEQUENCE [LARGE SCALE GENOMIC DNA]</scope>
    <source>
        <strain evidence="6 8">DSM 2261</strain>
    </source>
</reference>
<feature type="domain" description="Beta-lactamase class A catalytic" evidence="5">
    <location>
        <begin position="149"/>
        <end position="392"/>
    </location>
</feature>
<evidence type="ECO:0000313" key="7">
    <source>
        <dbReference type="EMBL" id="REG31165.1"/>
    </source>
</evidence>
<dbReference type="Gene3D" id="3.40.710.10">
    <property type="entry name" value="DD-peptidase/beta-lactamase superfamily"/>
    <property type="match status" value="1"/>
</dbReference>
<dbReference type="EC" id="3.5.2.6" evidence="3"/>
<evidence type="ECO:0000259" key="5">
    <source>
        <dbReference type="Pfam" id="PF13354"/>
    </source>
</evidence>
<evidence type="ECO:0000313" key="8">
    <source>
        <dbReference type="Proteomes" id="UP000035579"/>
    </source>
</evidence>
<dbReference type="GO" id="GO:0030655">
    <property type="term" value="P:beta-lactam antibiotic catabolic process"/>
    <property type="evidence" value="ECO:0007669"/>
    <property type="project" value="InterPro"/>
</dbReference>
<dbReference type="PANTHER" id="PTHR35333:SF3">
    <property type="entry name" value="BETA-LACTAMASE-TYPE TRANSPEPTIDASE FOLD CONTAINING PROTEIN"/>
    <property type="match status" value="1"/>
</dbReference>
<dbReference type="SUPFAM" id="SSF56601">
    <property type="entry name" value="beta-lactamase/transpeptidase-like"/>
    <property type="match status" value="1"/>
</dbReference>
<evidence type="ECO:0000256" key="4">
    <source>
        <dbReference type="SAM" id="SignalP"/>
    </source>
</evidence>
<dbReference type="GO" id="GO:0046677">
    <property type="term" value="P:response to antibiotic"/>
    <property type="evidence" value="ECO:0007669"/>
    <property type="project" value="InterPro"/>
</dbReference>
<dbReference type="PANTHER" id="PTHR35333">
    <property type="entry name" value="BETA-LACTAMASE"/>
    <property type="match status" value="1"/>
</dbReference>
<feature type="chain" id="PRO_5041977685" description="beta-lactamase" evidence="4">
    <location>
        <begin position="19"/>
        <end position="451"/>
    </location>
</feature>
<proteinExistence type="inferred from homology"/>
<dbReference type="InterPro" id="IPR000871">
    <property type="entry name" value="Beta-lactam_class-A"/>
</dbReference>
<dbReference type="GO" id="GO:0008800">
    <property type="term" value="F:beta-lactamase activity"/>
    <property type="evidence" value="ECO:0007669"/>
    <property type="project" value="UniProtKB-EC"/>
</dbReference>
<keyword evidence="9" id="KW-1185">Reference proteome</keyword>
<evidence type="ECO:0000256" key="3">
    <source>
        <dbReference type="ARBA" id="ARBA00012865"/>
    </source>
</evidence>
<reference evidence="7 9" key="2">
    <citation type="submission" date="2018-08" db="EMBL/GenBank/DDBJ databases">
        <title>Genomic Encyclopedia of Archaeal and Bacterial Type Strains, Phase II (KMG-II): from individual species to whole genera.</title>
        <authorList>
            <person name="Goeker M."/>
        </authorList>
    </citation>
    <scope>NUCLEOTIDE SEQUENCE [LARGE SCALE GENOMIC DNA]</scope>
    <source>
        <strain evidence="7 9">DSM 2261</strain>
    </source>
</reference>
<protein>
    <recommendedName>
        <fullName evidence="3">beta-lactamase</fullName>
        <ecNumber evidence="3">3.5.2.6</ecNumber>
    </recommendedName>
</protein>
<comment type="catalytic activity">
    <reaction evidence="1">
        <text>a beta-lactam + H2O = a substituted beta-amino acid</text>
        <dbReference type="Rhea" id="RHEA:20401"/>
        <dbReference type="ChEBI" id="CHEBI:15377"/>
        <dbReference type="ChEBI" id="CHEBI:35627"/>
        <dbReference type="ChEBI" id="CHEBI:140347"/>
        <dbReference type="EC" id="3.5.2.6"/>
    </reaction>
</comment>
<organism evidence="6 8">
    <name type="scientific">Archangium gephyra</name>
    <dbReference type="NCBI Taxonomy" id="48"/>
    <lineage>
        <taxon>Bacteria</taxon>
        <taxon>Pseudomonadati</taxon>
        <taxon>Myxococcota</taxon>
        <taxon>Myxococcia</taxon>
        <taxon>Myxococcales</taxon>
        <taxon>Cystobacterineae</taxon>
        <taxon>Archangiaceae</taxon>
        <taxon>Archangium</taxon>
    </lineage>
</organism>
<comment type="similarity">
    <text evidence="2">Belongs to the class-A beta-lactamase family.</text>
</comment>
<name>A0AAC8Q1Q3_9BACT</name>
<dbReference type="Pfam" id="PF13354">
    <property type="entry name" value="Beta-lactamase2"/>
    <property type="match status" value="1"/>
</dbReference>
<sequence>MNPTPLCLALLLCTAAVAGPDAQPRLSPTRSRALETELLDAVRKVGFDQVRDWRHQGERIAHPPNVDVAVIELDAEGRPVAAANVLLSRDYPKGKTVPIDPQTLGTQAVRFTRWDLERWDGQKGWSDAPAGDDLVPGREKAPLRFMAPYPASLFKILIAYGVMKRVDRGELTLDTPYRFLRDTVDKGERPLRGWLEPMIVESDNGSTEALVKLLHERGAMEELNAEYAALGLGTLQVNGTSPVTGRNWQPGSIHMTALDTARLFLLINGGPGVLWRTREGRAVTAAELSEPARNFLKKLLADQGYAEGLSSTLVCGDANARPGIPTAVPARWLAADGTATVGGTAFKRDTRPCNAAAEVEFLHKTGQTENYGSDAGIVRALPGKAPRHYVIAFLSNLGYRYYDEGVAGTANFADEENGFPGTVTAIGFTQSIAELGRRVDEAMKQRSRTNR</sequence>